<dbReference type="Proteomes" id="UP000254602">
    <property type="component" value="Unassembled WGS sequence"/>
</dbReference>
<feature type="transmembrane region" description="Helical" evidence="1">
    <location>
        <begin position="142"/>
        <end position="166"/>
    </location>
</feature>
<dbReference type="PANTHER" id="PTHR34219:SF4">
    <property type="entry name" value="PEPSY DOMAIN-CONTAINING PROTEIN"/>
    <property type="match status" value="1"/>
</dbReference>
<gene>
    <name evidence="2" type="ORF">NCTC7914_01516</name>
</gene>
<organism evidence="2 3">
    <name type="scientific">Pseudomonas putida</name>
    <name type="common">Arthrobacter siderocapsulatus</name>
    <dbReference type="NCBI Taxonomy" id="303"/>
    <lineage>
        <taxon>Bacteria</taxon>
        <taxon>Pseudomonadati</taxon>
        <taxon>Pseudomonadota</taxon>
        <taxon>Gammaproteobacteria</taxon>
        <taxon>Pseudomonadales</taxon>
        <taxon>Pseudomonadaceae</taxon>
        <taxon>Pseudomonas</taxon>
    </lineage>
</organism>
<evidence type="ECO:0000313" key="3">
    <source>
        <dbReference type="Proteomes" id="UP000254602"/>
    </source>
</evidence>
<feature type="transmembrane region" description="Helical" evidence="1">
    <location>
        <begin position="445"/>
        <end position="464"/>
    </location>
</feature>
<keyword evidence="1" id="KW-0812">Transmembrane</keyword>
<feature type="transmembrane region" description="Helical" evidence="1">
    <location>
        <begin position="12"/>
        <end position="36"/>
    </location>
</feature>
<sequence>MKGGFRQAMAWLHTWTGLIFGWLLFAIFLTGTLSYFKEEISHWAQPEVRRHALDPVASLGLAQRYLEANAAHSGNWMIRLPSEREAALSVGWRDPAGGRRGFVSKQLDAQTGQPVEARDSRGGEFFYRFHFQLQMPHPWGRWLATFCAFIMLLGLVTGIITHKKIFKEFFTFRPGKGQRSWLDGHNAIGVLVLPFHLMISYSSLVIFMYMVMPASIMASYGGTTNGYFNDLFGPEEVPKVANVAAPLVPLAGLYAKVQAQVPGARMGYIQVHNPGDRNARVSFAQASADNIAYKRSANWMFDGSTGELLSQGAPESAAMMTSFSFVGLHMGNFAGPWLRWLYFVFGVAGTAVIGSGLVMWLGKRQLKHAKRERMPAELRLVEVLNIASMSGLLLAVAGFFWANRLLPVALQGRADWEVNTFFVAWLLSLVHAVLRPGRRAWGEQLGLGALAFALLPLLNALATGQGLNHSVAAGDWAMAGLDLTALGTGLFLAWAAGKMLRAPKAVAKREPRVSKAAAETVEVNGC</sequence>
<keyword evidence="1" id="KW-0472">Membrane</keyword>
<dbReference type="PANTHER" id="PTHR34219">
    <property type="entry name" value="IRON-REGULATED INNER MEMBRANE PROTEIN-RELATED"/>
    <property type="match status" value="1"/>
</dbReference>
<dbReference type="InterPro" id="IPR005625">
    <property type="entry name" value="PepSY-ass_TM"/>
</dbReference>
<name>A0A379KII2_PSEPU</name>
<feature type="transmembrane region" description="Helical" evidence="1">
    <location>
        <begin position="187"/>
        <end position="211"/>
    </location>
</feature>
<feature type="transmembrane region" description="Helical" evidence="1">
    <location>
        <begin position="383"/>
        <end position="402"/>
    </location>
</feature>
<proteinExistence type="predicted"/>
<feature type="transmembrane region" description="Helical" evidence="1">
    <location>
        <begin position="340"/>
        <end position="362"/>
    </location>
</feature>
<feature type="transmembrane region" description="Helical" evidence="1">
    <location>
        <begin position="414"/>
        <end position="433"/>
    </location>
</feature>
<dbReference type="EMBL" id="UGUY01000001">
    <property type="protein sequence ID" value="SUD67427.1"/>
    <property type="molecule type" value="Genomic_DNA"/>
</dbReference>
<feature type="transmembrane region" description="Helical" evidence="1">
    <location>
        <begin position="476"/>
        <end position="496"/>
    </location>
</feature>
<keyword evidence="1" id="KW-1133">Transmembrane helix</keyword>
<dbReference type="RefSeq" id="WP_115273594.1">
    <property type="nucleotide sequence ID" value="NZ_UGUY01000001.1"/>
</dbReference>
<evidence type="ECO:0000256" key="1">
    <source>
        <dbReference type="SAM" id="Phobius"/>
    </source>
</evidence>
<protein>
    <submittedName>
        <fullName evidence="2">PepSY-associated TM helix domain-containing protein</fullName>
    </submittedName>
</protein>
<dbReference type="Pfam" id="PF03929">
    <property type="entry name" value="PepSY_TM"/>
    <property type="match status" value="1"/>
</dbReference>
<evidence type="ECO:0000313" key="2">
    <source>
        <dbReference type="EMBL" id="SUD67427.1"/>
    </source>
</evidence>
<reference evidence="2 3" key="1">
    <citation type="submission" date="2018-06" db="EMBL/GenBank/DDBJ databases">
        <authorList>
            <consortium name="Pathogen Informatics"/>
            <person name="Doyle S."/>
        </authorList>
    </citation>
    <scope>NUCLEOTIDE SEQUENCE [LARGE SCALE GENOMIC DNA]</scope>
    <source>
        <strain evidence="2 3">NCTC7914</strain>
    </source>
</reference>
<dbReference type="AlphaFoldDB" id="A0A379KII2"/>
<accession>A0A379KII2</accession>